<dbReference type="Pfam" id="PF00455">
    <property type="entry name" value="DeoRC"/>
    <property type="match status" value="1"/>
</dbReference>
<dbReference type="Proteomes" id="UP000306740">
    <property type="component" value="Unassembled WGS sequence"/>
</dbReference>
<dbReference type="PANTHER" id="PTHR30363">
    <property type="entry name" value="HTH-TYPE TRANSCRIPTIONAL REGULATOR SRLR-RELATED"/>
    <property type="match status" value="1"/>
</dbReference>
<proteinExistence type="predicted"/>
<dbReference type="InterPro" id="IPR001034">
    <property type="entry name" value="DeoR_HTH"/>
</dbReference>
<dbReference type="Pfam" id="PF08220">
    <property type="entry name" value="HTH_DeoR"/>
    <property type="match status" value="1"/>
</dbReference>
<dbReference type="InterPro" id="IPR018356">
    <property type="entry name" value="Tscrpt_reg_HTH_DeoR_CS"/>
</dbReference>
<dbReference type="GO" id="GO:0003677">
    <property type="term" value="F:DNA binding"/>
    <property type="evidence" value="ECO:0007669"/>
    <property type="project" value="UniProtKB-KW"/>
</dbReference>
<comment type="caution">
    <text evidence="5">The sequence shown here is derived from an EMBL/GenBank/DDBJ whole genome shotgun (WGS) entry which is preliminary data.</text>
</comment>
<sequence length="262" mass="28521">MSEQKTSRLSRAERQRQIIDTVLASGFASISQLVELTGVSVMTVHRDVDDLASRGLVRKLHGGVSALPTSVFESSSDFRLQRNAEAKAALARTALEFVDPGMSVLLDDSTTVLALAGLLPQTAPLTVLTNYRLAMEVLREEPDIQLIAIGGQYSRTHDSFIGPPSDTGLDAYAVDIVFQSTSTVDESTAYHQEQDVVVMKRVMLRAGTQRVLMIDGTKTGRTSLHRFVALSEFTDVIVTDDAPPAVLAAMRDQTRVHVAPLR</sequence>
<evidence type="ECO:0000259" key="4">
    <source>
        <dbReference type="PROSITE" id="PS51000"/>
    </source>
</evidence>
<dbReference type="InterPro" id="IPR050313">
    <property type="entry name" value="Carb_Metab_HTH_regulators"/>
</dbReference>
<dbReference type="AlphaFoldDB" id="A0A5C4MBW9"/>
<gene>
    <name evidence="5" type="ORF">FHE65_27205</name>
</gene>
<dbReference type="SUPFAM" id="SSF46785">
    <property type="entry name" value="Winged helix' DNA-binding domain"/>
    <property type="match status" value="1"/>
</dbReference>
<dbReference type="PROSITE" id="PS00894">
    <property type="entry name" value="HTH_DEOR_1"/>
    <property type="match status" value="1"/>
</dbReference>
<keyword evidence="2" id="KW-0238">DNA-binding</keyword>
<dbReference type="PRINTS" id="PR00037">
    <property type="entry name" value="HTHLACR"/>
</dbReference>
<evidence type="ECO:0000256" key="1">
    <source>
        <dbReference type="ARBA" id="ARBA00023015"/>
    </source>
</evidence>
<name>A0A5C4MBW9_9ACTN</name>
<dbReference type="RefSeq" id="WP_139087447.1">
    <property type="nucleotide sequence ID" value="NZ_VDFR01000147.1"/>
</dbReference>
<dbReference type="GO" id="GO:0003700">
    <property type="term" value="F:DNA-binding transcription factor activity"/>
    <property type="evidence" value="ECO:0007669"/>
    <property type="project" value="InterPro"/>
</dbReference>
<dbReference type="InterPro" id="IPR014036">
    <property type="entry name" value="DeoR-like_C"/>
</dbReference>
<dbReference type="SMART" id="SM01134">
    <property type="entry name" value="DeoRC"/>
    <property type="match status" value="1"/>
</dbReference>
<keyword evidence="1" id="KW-0805">Transcription regulation</keyword>
<dbReference type="Gene3D" id="1.10.10.10">
    <property type="entry name" value="Winged helix-like DNA-binding domain superfamily/Winged helix DNA-binding domain"/>
    <property type="match status" value="1"/>
</dbReference>
<protein>
    <submittedName>
        <fullName evidence="5">DeoR/GlpR transcriptional regulator</fullName>
    </submittedName>
</protein>
<evidence type="ECO:0000256" key="2">
    <source>
        <dbReference type="ARBA" id="ARBA00023125"/>
    </source>
</evidence>
<evidence type="ECO:0000313" key="6">
    <source>
        <dbReference type="Proteomes" id="UP000306740"/>
    </source>
</evidence>
<accession>A0A5C4MBW9</accession>
<dbReference type="PROSITE" id="PS51000">
    <property type="entry name" value="HTH_DEOR_2"/>
    <property type="match status" value="1"/>
</dbReference>
<evidence type="ECO:0000256" key="3">
    <source>
        <dbReference type="ARBA" id="ARBA00023163"/>
    </source>
</evidence>
<dbReference type="PANTHER" id="PTHR30363:SF44">
    <property type="entry name" value="AGA OPERON TRANSCRIPTIONAL REPRESSOR-RELATED"/>
    <property type="match status" value="1"/>
</dbReference>
<reference evidence="5 6" key="1">
    <citation type="submission" date="2019-05" db="EMBL/GenBank/DDBJ databases">
        <title>Mumia sp. nov., isolated from the intestinal contents of plateau pika (Ochotona curzoniae) in the Qinghai-Tibet plateau of China.</title>
        <authorList>
            <person name="Tian Z."/>
        </authorList>
    </citation>
    <scope>NUCLEOTIDE SEQUENCE [LARGE SCALE GENOMIC DNA]</scope>
    <source>
        <strain evidence="6">527</strain>
    </source>
</reference>
<dbReference type="OrthoDB" id="7688673at2"/>
<evidence type="ECO:0000313" key="5">
    <source>
        <dbReference type="EMBL" id="TNC35440.1"/>
    </source>
</evidence>
<dbReference type="EMBL" id="VDFR01000147">
    <property type="protein sequence ID" value="TNC35440.1"/>
    <property type="molecule type" value="Genomic_DNA"/>
</dbReference>
<dbReference type="InterPro" id="IPR037171">
    <property type="entry name" value="NagB/RpiA_transferase-like"/>
</dbReference>
<dbReference type="InterPro" id="IPR036390">
    <property type="entry name" value="WH_DNA-bd_sf"/>
</dbReference>
<feature type="domain" description="HTH deoR-type" evidence="4">
    <location>
        <begin position="11"/>
        <end position="66"/>
    </location>
</feature>
<keyword evidence="3" id="KW-0804">Transcription</keyword>
<dbReference type="InterPro" id="IPR036388">
    <property type="entry name" value="WH-like_DNA-bd_sf"/>
</dbReference>
<organism evidence="5 6">
    <name type="scientific">Mumia zhuanghuii</name>
    <dbReference type="NCBI Taxonomy" id="2585211"/>
    <lineage>
        <taxon>Bacteria</taxon>
        <taxon>Bacillati</taxon>
        <taxon>Actinomycetota</taxon>
        <taxon>Actinomycetes</taxon>
        <taxon>Propionibacteriales</taxon>
        <taxon>Nocardioidaceae</taxon>
        <taxon>Mumia</taxon>
    </lineage>
</organism>
<dbReference type="SUPFAM" id="SSF100950">
    <property type="entry name" value="NagB/RpiA/CoA transferase-like"/>
    <property type="match status" value="1"/>
</dbReference>
<dbReference type="SMART" id="SM00420">
    <property type="entry name" value="HTH_DEOR"/>
    <property type="match status" value="1"/>
</dbReference>